<keyword evidence="5" id="KW-1185">Reference proteome</keyword>
<dbReference type="SMART" id="SM00360">
    <property type="entry name" value="RRM"/>
    <property type="match status" value="2"/>
</dbReference>
<dbReference type="PANTHER" id="PTHR48025:SF17">
    <property type="entry name" value="28 KDA RIBONUCLEOPROTEIN, CHLOROPLASTIC"/>
    <property type="match status" value="1"/>
</dbReference>
<dbReference type="Gene3D" id="3.30.70.330">
    <property type="match status" value="2"/>
</dbReference>
<evidence type="ECO:0000313" key="4">
    <source>
        <dbReference type="EMBL" id="KAF5204748.1"/>
    </source>
</evidence>
<dbReference type="OrthoDB" id="272703at2759"/>
<dbReference type="GO" id="GO:1901259">
    <property type="term" value="P:chloroplast rRNA processing"/>
    <property type="evidence" value="ECO:0007669"/>
    <property type="project" value="TreeGrafter"/>
</dbReference>
<dbReference type="InterPro" id="IPR012677">
    <property type="entry name" value="Nucleotide-bd_a/b_plait_sf"/>
</dbReference>
<dbReference type="InterPro" id="IPR000504">
    <property type="entry name" value="RRM_dom"/>
</dbReference>
<dbReference type="GO" id="GO:0003729">
    <property type="term" value="F:mRNA binding"/>
    <property type="evidence" value="ECO:0007669"/>
    <property type="project" value="TreeGrafter"/>
</dbReference>
<dbReference type="InterPro" id="IPR050502">
    <property type="entry name" value="Euk_RNA-bind_prot"/>
</dbReference>
<keyword evidence="1 2" id="KW-0694">RNA-binding</keyword>
<name>A0A7J6X784_THATH</name>
<evidence type="ECO:0000313" key="5">
    <source>
        <dbReference type="Proteomes" id="UP000554482"/>
    </source>
</evidence>
<dbReference type="Pfam" id="PF00076">
    <property type="entry name" value="RRM_1"/>
    <property type="match status" value="2"/>
</dbReference>
<feature type="domain" description="RRM" evidence="3">
    <location>
        <begin position="89"/>
        <end position="166"/>
    </location>
</feature>
<evidence type="ECO:0000256" key="1">
    <source>
        <dbReference type="ARBA" id="ARBA00022884"/>
    </source>
</evidence>
<dbReference type="EMBL" id="JABWDY010005016">
    <property type="protein sequence ID" value="KAF5204748.1"/>
    <property type="molecule type" value="Genomic_DNA"/>
</dbReference>
<dbReference type="CDD" id="cd00590">
    <property type="entry name" value="RRM_SF"/>
    <property type="match status" value="1"/>
</dbReference>
<dbReference type="GO" id="GO:1990904">
    <property type="term" value="C:ribonucleoprotein complex"/>
    <property type="evidence" value="ECO:0007669"/>
    <property type="project" value="UniProtKB-KW"/>
</dbReference>
<proteinExistence type="predicted"/>
<dbReference type="PANTHER" id="PTHR48025">
    <property type="entry name" value="OS02G0815200 PROTEIN"/>
    <property type="match status" value="1"/>
</dbReference>
<evidence type="ECO:0000256" key="2">
    <source>
        <dbReference type="PROSITE-ProRule" id="PRU00176"/>
    </source>
</evidence>
<keyword evidence="4" id="KW-0687">Ribonucleoprotein</keyword>
<dbReference type="PROSITE" id="PS50102">
    <property type="entry name" value="RRM"/>
    <property type="match status" value="2"/>
</dbReference>
<gene>
    <name evidence="4" type="ORF">FRX31_005664</name>
</gene>
<dbReference type="InterPro" id="IPR035979">
    <property type="entry name" value="RBD_domain_sf"/>
</dbReference>
<dbReference type="SUPFAM" id="SSF54928">
    <property type="entry name" value="RNA-binding domain, RBD"/>
    <property type="match status" value="1"/>
</dbReference>
<organism evidence="4 5">
    <name type="scientific">Thalictrum thalictroides</name>
    <name type="common">Rue-anemone</name>
    <name type="synonym">Anemone thalictroides</name>
    <dbReference type="NCBI Taxonomy" id="46969"/>
    <lineage>
        <taxon>Eukaryota</taxon>
        <taxon>Viridiplantae</taxon>
        <taxon>Streptophyta</taxon>
        <taxon>Embryophyta</taxon>
        <taxon>Tracheophyta</taxon>
        <taxon>Spermatophyta</taxon>
        <taxon>Magnoliopsida</taxon>
        <taxon>Ranunculales</taxon>
        <taxon>Ranunculaceae</taxon>
        <taxon>Thalictroideae</taxon>
        <taxon>Thalictrum</taxon>
    </lineage>
</organism>
<dbReference type="GO" id="GO:0009535">
    <property type="term" value="C:chloroplast thylakoid membrane"/>
    <property type="evidence" value="ECO:0007669"/>
    <property type="project" value="TreeGrafter"/>
</dbReference>
<dbReference type="AlphaFoldDB" id="A0A7J6X784"/>
<comment type="caution">
    <text evidence="4">The sequence shown here is derived from an EMBL/GenBank/DDBJ whole genome shotgun (WGS) entry which is preliminary data.</text>
</comment>
<protein>
    <submittedName>
        <fullName evidence="4">28 kDa ribonucleoprotein</fullName>
    </submittedName>
</protein>
<reference evidence="4 5" key="1">
    <citation type="submission" date="2020-06" db="EMBL/GenBank/DDBJ databases">
        <title>Transcriptomic and genomic resources for Thalictrum thalictroides and T. hernandezii: Facilitating candidate gene discovery in an emerging model plant lineage.</title>
        <authorList>
            <person name="Arias T."/>
            <person name="Riano-Pachon D.M."/>
            <person name="Di Stilio V.S."/>
        </authorList>
    </citation>
    <scope>NUCLEOTIDE SEQUENCE [LARGE SCALE GENOMIC DNA]</scope>
    <source>
        <strain evidence="5">cv. WT478/WT964</strain>
        <tissue evidence="4">Leaves</tissue>
    </source>
</reference>
<accession>A0A7J6X784</accession>
<dbReference type="Proteomes" id="UP000554482">
    <property type="component" value="Unassembled WGS sequence"/>
</dbReference>
<feature type="domain" description="RRM" evidence="3">
    <location>
        <begin position="181"/>
        <end position="261"/>
    </location>
</feature>
<evidence type="ECO:0000259" key="3">
    <source>
        <dbReference type="PROSITE" id="PS50102"/>
    </source>
</evidence>
<sequence>MAVRLLWFPSIFSTEQNQQLLSLHKPLKTSFSSSLSLCCSSSTSTIPHFSSVSITRRKTNLLIFQVFNSATKQQTTETSSAETEQEPKTRLIAQNIPWSATVEDIQNLFKKYGNVLDVEMSMYSKTKNRGIAFIIMGSEEEAAEALAKLESYELEGRPISVAYAKSKKRKPLVARDTLPKFDVFIANLSWKVKGKDLLEFFAPMSGDLVAAQVTYKMNPTRKPTGYGFVSFSTKEKAEEAISSFQGKELMGKPGMKRYRKPMKLTLNCISFTRAIGLWVLPLLMNLKDLNYIMETTAAYRLSRF</sequence>